<evidence type="ECO:0000313" key="7">
    <source>
        <dbReference type="EMBL" id="CAI2364073.1"/>
    </source>
</evidence>
<accession>A0AAD1UF98</accession>
<dbReference type="Pfam" id="PF07714">
    <property type="entry name" value="PK_Tyr_Ser-Thr"/>
    <property type="match status" value="1"/>
</dbReference>
<dbReference type="PROSITE" id="PS50011">
    <property type="entry name" value="PROTEIN_KINASE_DOM"/>
    <property type="match status" value="2"/>
</dbReference>
<feature type="compositionally biased region" description="Polar residues" evidence="5">
    <location>
        <begin position="785"/>
        <end position="796"/>
    </location>
</feature>
<comment type="caution">
    <text evidence="7">The sequence shown here is derived from an EMBL/GenBank/DDBJ whole genome shotgun (WGS) entry which is preliminary data.</text>
</comment>
<organism evidence="7 8">
    <name type="scientific">Euplotes crassus</name>
    <dbReference type="NCBI Taxonomy" id="5936"/>
    <lineage>
        <taxon>Eukaryota</taxon>
        <taxon>Sar</taxon>
        <taxon>Alveolata</taxon>
        <taxon>Ciliophora</taxon>
        <taxon>Intramacronucleata</taxon>
        <taxon>Spirotrichea</taxon>
        <taxon>Hypotrichia</taxon>
        <taxon>Euplotida</taxon>
        <taxon>Euplotidae</taxon>
        <taxon>Moneuplotes</taxon>
    </lineage>
</organism>
<dbReference type="InterPro" id="IPR001245">
    <property type="entry name" value="Ser-Thr/Tyr_kinase_cat_dom"/>
</dbReference>
<dbReference type="InterPro" id="IPR008942">
    <property type="entry name" value="ENTH_VHS"/>
</dbReference>
<keyword evidence="2 4" id="KW-0547">Nucleotide-binding</keyword>
<dbReference type="PROSITE" id="PS00109">
    <property type="entry name" value="PROTEIN_KINASE_TYR"/>
    <property type="match status" value="1"/>
</dbReference>
<evidence type="ECO:0000256" key="4">
    <source>
        <dbReference type="PROSITE-ProRule" id="PRU10141"/>
    </source>
</evidence>
<dbReference type="InterPro" id="IPR008266">
    <property type="entry name" value="Tyr_kinase_AS"/>
</dbReference>
<keyword evidence="1" id="KW-0723">Serine/threonine-protein kinase</keyword>
<dbReference type="Proteomes" id="UP001295684">
    <property type="component" value="Unassembled WGS sequence"/>
</dbReference>
<dbReference type="GO" id="GO:0004713">
    <property type="term" value="F:protein tyrosine kinase activity"/>
    <property type="evidence" value="ECO:0007669"/>
    <property type="project" value="InterPro"/>
</dbReference>
<reference evidence="7" key="1">
    <citation type="submission" date="2023-07" db="EMBL/GenBank/DDBJ databases">
        <authorList>
            <consortium name="AG Swart"/>
            <person name="Singh M."/>
            <person name="Singh A."/>
            <person name="Seah K."/>
            <person name="Emmerich C."/>
        </authorList>
    </citation>
    <scope>NUCLEOTIDE SEQUENCE</scope>
    <source>
        <strain evidence="7">DP1</strain>
    </source>
</reference>
<dbReference type="InterPro" id="IPR008271">
    <property type="entry name" value="Ser/Thr_kinase_AS"/>
</dbReference>
<evidence type="ECO:0000256" key="1">
    <source>
        <dbReference type="ARBA" id="ARBA00022527"/>
    </source>
</evidence>
<dbReference type="GO" id="GO:0004674">
    <property type="term" value="F:protein serine/threonine kinase activity"/>
    <property type="evidence" value="ECO:0007669"/>
    <property type="project" value="UniProtKB-KW"/>
</dbReference>
<evidence type="ECO:0000256" key="3">
    <source>
        <dbReference type="ARBA" id="ARBA00022840"/>
    </source>
</evidence>
<dbReference type="PROSITE" id="PS00108">
    <property type="entry name" value="PROTEIN_KINASE_ST"/>
    <property type="match status" value="1"/>
</dbReference>
<keyword evidence="1" id="KW-0418">Kinase</keyword>
<feature type="binding site" evidence="4">
    <location>
        <position position="1156"/>
    </location>
    <ligand>
        <name>ATP</name>
        <dbReference type="ChEBI" id="CHEBI:30616"/>
    </ligand>
</feature>
<feature type="region of interest" description="Disordered" evidence="5">
    <location>
        <begin position="1028"/>
        <end position="1065"/>
    </location>
</feature>
<feature type="region of interest" description="Disordered" evidence="5">
    <location>
        <begin position="759"/>
        <end position="796"/>
    </location>
</feature>
<dbReference type="InterPro" id="IPR017441">
    <property type="entry name" value="Protein_kinase_ATP_BS"/>
</dbReference>
<sequence>MAKNLKGKVIAIGDSKYLVGNKILTTDFSTFYHATCDTVRSSIVLKHIYCEADETVKVESIKNENAFWKIPSHNNLVKCIDMKKIKKNDNIQVIFVLEYCINTLSTVIEKNRDKGEDGLRERLIIQILNDIVQGLVHMIQSEPPLYHRDLRVENILLGSDGYYKICNFGSSTKKRSIVIDGDLEKIEYQIENFTKPEYRAPEQILLSSDYCISEKVDIWALGVILYKMMFLKEKFVPVTRDSLTVEIPDSTKYSKPLRNLLRKLFKIDPEERPSIAQVSKYVKKLLNGEPIKAKKTKRENDTSEEEKDVAMNYTSEEEKKVTINDTSVRLKEIKPEPVIEVESEKLLKSQIIQGITKINGSEVILKESPKAPEVPDVPEMTEAVKEIPINEKTITELVKLATESENSSPNIQVISTLVLRAWKNEDDIYDFYNKMKTTDYSESTIVALKALACIHRYILCGPGSQQETIILISKIHDCWKERIDDDDKNEKLQTEYPAEIIVKYSKILLRKVELYKETKHLFSQSYCLDRYFMRKDTIKGSPLALKVIQSLMMLWSEIKTIHDVICKCKYLRKVLDFVCVSLLEEEYLLISLLSNLYHSFKITLKATHKGSDLCNEMEKLDQLFVENYASTYWFYHQSIRIDEVLDLRKRLPHFPIVLVKYFRLNEFLNNLRVRGNLKDILTFLNSAQQVCGLTLPKMFHSTKLTSLSEGSAESNYEPFQDYEGGDKVVKDSVHPSPPPLETILKAAFAVKRVDPIAQNVPAARGHPEGVMGAMSRNAPTERGNSKNAVNRNPASNNIYQNTDVFLSSEKLAERKVPRSLSKKRADSEHKHPMIHSSSRTRIHEAQGLDSPTQNNSQGLNGANKPAGLPPNPALLHKRQKSRDITEMNSQEVQSMNPSQNFKFPPPTMSMSSGKSWYSGNNQSNPMRNVLYPVSPSKRADPLKVNNFSSKNSGSSNNGSGAANLLTKYATEGKFDAADDSQDTKDKELMARNTNSTGGSDRFQDDTASSKYVHSDLLNASYPECSLEKSSASAPVHPHRSNRNSNGPPMPSPFGPPDQNMGFKPETMGTPHNKLFMEENKDLAGAARGPPPSLKQQLMDVNARIRKQQEDAKGNKSSIEDKYILNMTDLKIEKQIGAGGSAKVYKGKFNDLDVAVKRLDLSSIGVGKARQEFKREVNTLNKINHRNLVSFVGVAFDKQNFCIVTEFCFGDSLFELLHNYSHIYLSWKQKHTICLDVAKGMGYLHHSFDKPILHRDLKSLNLLMKYQITSEADQIITKITDFGLAREKGMKNEMMTQNAGTFHWMAPEVMDAKPYTHKADVYSYGIVLYEILSRTTPYLGMSATQIVAGVLSRRERPDLTKISDDCPIELRDLMIQCWDQDPDQRPDFRDIVQTLTEMQI</sequence>
<dbReference type="CDD" id="cd13999">
    <property type="entry name" value="STKc_MAP3K-like"/>
    <property type="match status" value="1"/>
</dbReference>
<dbReference type="Gene3D" id="1.25.40.90">
    <property type="match status" value="1"/>
</dbReference>
<evidence type="ECO:0000256" key="2">
    <source>
        <dbReference type="ARBA" id="ARBA00022741"/>
    </source>
</evidence>
<keyword evidence="1" id="KW-0808">Transferase</keyword>
<dbReference type="InterPro" id="IPR051681">
    <property type="entry name" value="Ser/Thr_Kinases-Pseudokinases"/>
</dbReference>
<feature type="compositionally biased region" description="Polar residues" evidence="5">
    <location>
        <begin position="849"/>
        <end position="860"/>
    </location>
</feature>
<dbReference type="PANTHER" id="PTHR44329">
    <property type="entry name" value="SERINE/THREONINE-PROTEIN KINASE TNNI3K-RELATED"/>
    <property type="match status" value="1"/>
</dbReference>
<dbReference type="InterPro" id="IPR000719">
    <property type="entry name" value="Prot_kinase_dom"/>
</dbReference>
<dbReference type="InterPro" id="IPR011009">
    <property type="entry name" value="Kinase-like_dom_sf"/>
</dbReference>
<dbReference type="InterPro" id="IPR020635">
    <property type="entry name" value="Tyr_kinase_cat_dom"/>
</dbReference>
<proteinExistence type="predicted"/>
<dbReference type="Gene3D" id="1.10.510.10">
    <property type="entry name" value="Transferase(Phosphotransferase) domain 1"/>
    <property type="match status" value="2"/>
</dbReference>
<feature type="domain" description="Protein kinase" evidence="6">
    <location>
        <begin position="1129"/>
        <end position="1399"/>
    </location>
</feature>
<keyword evidence="3 4" id="KW-0067">ATP-binding</keyword>
<feature type="region of interest" description="Disordered" evidence="5">
    <location>
        <begin position="809"/>
        <end position="871"/>
    </location>
</feature>
<dbReference type="PROSITE" id="PS00107">
    <property type="entry name" value="PROTEIN_KINASE_ATP"/>
    <property type="match status" value="1"/>
</dbReference>
<feature type="region of interest" description="Disordered" evidence="5">
    <location>
        <begin position="890"/>
        <end position="913"/>
    </location>
</feature>
<dbReference type="EMBL" id="CAMPGE010005225">
    <property type="protein sequence ID" value="CAI2364073.1"/>
    <property type="molecule type" value="Genomic_DNA"/>
</dbReference>
<gene>
    <name evidence="7" type="ORF">ECRASSUSDP1_LOCUS5414</name>
</gene>
<evidence type="ECO:0000259" key="6">
    <source>
        <dbReference type="PROSITE" id="PS50011"/>
    </source>
</evidence>
<evidence type="ECO:0000313" key="8">
    <source>
        <dbReference type="Proteomes" id="UP001295684"/>
    </source>
</evidence>
<dbReference type="SUPFAM" id="SSF56112">
    <property type="entry name" value="Protein kinase-like (PK-like)"/>
    <property type="match status" value="2"/>
</dbReference>
<dbReference type="SMART" id="SM00219">
    <property type="entry name" value="TyrKc"/>
    <property type="match status" value="1"/>
</dbReference>
<dbReference type="SMART" id="SM00220">
    <property type="entry name" value="S_TKc"/>
    <property type="match status" value="2"/>
</dbReference>
<name>A0AAD1UF98_EUPCR</name>
<dbReference type="Pfam" id="PF00069">
    <property type="entry name" value="Pkinase"/>
    <property type="match status" value="1"/>
</dbReference>
<feature type="domain" description="Protein kinase" evidence="6">
    <location>
        <begin position="17"/>
        <end position="286"/>
    </location>
</feature>
<feature type="compositionally biased region" description="Polar residues" evidence="5">
    <location>
        <begin position="890"/>
        <end position="901"/>
    </location>
</feature>
<evidence type="ECO:0000256" key="5">
    <source>
        <dbReference type="SAM" id="MobiDB-lite"/>
    </source>
</evidence>
<dbReference type="PRINTS" id="PR00109">
    <property type="entry name" value="TYRKINASE"/>
</dbReference>
<protein>
    <recommendedName>
        <fullName evidence="6">Protein kinase domain-containing protein</fullName>
    </recommendedName>
</protein>
<dbReference type="GO" id="GO:0005524">
    <property type="term" value="F:ATP binding"/>
    <property type="evidence" value="ECO:0007669"/>
    <property type="project" value="UniProtKB-UniRule"/>
</dbReference>
<keyword evidence="8" id="KW-1185">Reference proteome</keyword>